<dbReference type="HOGENOM" id="CLU_564703_0_0_9"/>
<dbReference type="Pfam" id="PF00392">
    <property type="entry name" value="GntR"/>
    <property type="match status" value="1"/>
</dbReference>
<organism evidence="8 9">
    <name type="scientific">Paenibacillus borealis</name>
    <dbReference type="NCBI Taxonomy" id="160799"/>
    <lineage>
        <taxon>Bacteria</taxon>
        <taxon>Bacillati</taxon>
        <taxon>Bacillota</taxon>
        <taxon>Bacilli</taxon>
        <taxon>Bacillales</taxon>
        <taxon>Paenibacillaceae</taxon>
        <taxon>Paenibacillus</taxon>
    </lineage>
</organism>
<dbReference type="Gene3D" id="1.10.10.10">
    <property type="entry name" value="Winged helix-like DNA-binding domain superfamily/Winged helix DNA-binding domain"/>
    <property type="match status" value="1"/>
</dbReference>
<evidence type="ECO:0000313" key="8">
    <source>
        <dbReference type="EMBL" id="AIQ57562.1"/>
    </source>
</evidence>
<keyword evidence="6" id="KW-0804">Transcription</keyword>
<evidence type="ECO:0000256" key="6">
    <source>
        <dbReference type="ARBA" id="ARBA00023163"/>
    </source>
</evidence>
<evidence type="ECO:0000256" key="3">
    <source>
        <dbReference type="ARBA" id="ARBA00022729"/>
    </source>
</evidence>
<keyword evidence="5" id="KW-0238">DNA-binding</keyword>
<name>A0A089L9R9_PAEBO</name>
<comment type="similarity">
    <text evidence="1">Belongs to the bacterial solute-binding protein 1 family.</text>
</comment>
<dbReference type="AlphaFoldDB" id="A0A089L9R9"/>
<dbReference type="GO" id="GO:0055052">
    <property type="term" value="C:ATP-binding cassette (ABC) transporter complex, substrate-binding subunit-containing"/>
    <property type="evidence" value="ECO:0007669"/>
    <property type="project" value="TreeGrafter"/>
</dbReference>
<dbReference type="GO" id="GO:0042956">
    <property type="term" value="P:maltodextrin transmembrane transport"/>
    <property type="evidence" value="ECO:0007669"/>
    <property type="project" value="TreeGrafter"/>
</dbReference>
<dbReference type="InterPro" id="IPR006059">
    <property type="entry name" value="SBP"/>
</dbReference>
<dbReference type="CDD" id="cd07377">
    <property type="entry name" value="WHTH_GntR"/>
    <property type="match status" value="1"/>
</dbReference>
<dbReference type="PROSITE" id="PS50949">
    <property type="entry name" value="HTH_GNTR"/>
    <property type="match status" value="1"/>
</dbReference>
<dbReference type="RefSeq" id="WP_042211781.1">
    <property type="nucleotide sequence ID" value="NZ_CP009285.1"/>
</dbReference>
<dbReference type="GO" id="GO:0003677">
    <property type="term" value="F:DNA binding"/>
    <property type="evidence" value="ECO:0007669"/>
    <property type="project" value="UniProtKB-KW"/>
</dbReference>
<dbReference type="GO" id="GO:1901982">
    <property type="term" value="F:maltose binding"/>
    <property type="evidence" value="ECO:0007669"/>
    <property type="project" value="TreeGrafter"/>
</dbReference>
<proteinExistence type="inferred from homology"/>
<keyword evidence="3" id="KW-0732">Signal</keyword>
<dbReference type="InterPro" id="IPR000524">
    <property type="entry name" value="Tscrpt_reg_HTH_GntR"/>
</dbReference>
<dbReference type="InterPro" id="IPR036390">
    <property type="entry name" value="WH_DNA-bd_sf"/>
</dbReference>
<dbReference type="SUPFAM" id="SSF53850">
    <property type="entry name" value="Periplasmic binding protein-like II"/>
    <property type="match status" value="1"/>
</dbReference>
<evidence type="ECO:0000256" key="4">
    <source>
        <dbReference type="ARBA" id="ARBA00023015"/>
    </source>
</evidence>
<protein>
    <submittedName>
        <fullName evidence="8">GntR family transcriptional regulator</fullName>
    </submittedName>
</protein>
<dbReference type="PANTHER" id="PTHR30061">
    <property type="entry name" value="MALTOSE-BINDING PERIPLASMIC PROTEIN"/>
    <property type="match status" value="1"/>
</dbReference>
<feature type="domain" description="HTH gntR-type" evidence="7">
    <location>
        <begin position="11"/>
        <end position="79"/>
    </location>
</feature>
<dbReference type="KEGG" id="pbd:PBOR_11930"/>
<dbReference type="SMART" id="SM00345">
    <property type="entry name" value="HTH_GNTR"/>
    <property type="match status" value="1"/>
</dbReference>
<reference evidence="8" key="1">
    <citation type="submission" date="2014-08" db="EMBL/GenBank/DDBJ databases">
        <title>Comparative genomics of the Paenibacillus odorifer group.</title>
        <authorList>
            <person name="den Bakker H.C."/>
            <person name="Tsai Y.-C.Y.-C."/>
            <person name="Martin N."/>
            <person name="Korlach J."/>
            <person name="Wiedmann M."/>
        </authorList>
    </citation>
    <scope>NUCLEOTIDE SEQUENCE [LARGE SCALE GENOMIC DNA]</scope>
    <source>
        <strain evidence="8">DSM 13188</strain>
    </source>
</reference>
<dbReference type="Proteomes" id="UP000029518">
    <property type="component" value="Chromosome"/>
</dbReference>
<evidence type="ECO:0000313" key="9">
    <source>
        <dbReference type="Proteomes" id="UP000029518"/>
    </source>
</evidence>
<keyword evidence="9" id="KW-1185">Reference proteome</keyword>
<dbReference type="Pfam" id="PF01547">
    <property type="entry name" value="SBP_bac_1"/>
    <property type="match status" value="1"/>
</dbReference>
<keyword evidence="4" id="KW-0805">Transcription regulation</keyword>
<gene>
    <name evidence="8" type="ORF">PBOR_11930</name>
</gene>
<dbReference type="InterPro" id="IPR036388">
    <property type="entry name" value="WH-like_DNA-bd_sf"/>
</dbReference>
<dbReference type="Gene3D" id="3.40.190.10">
    <property type="entry name" value="Periplasmic binding protein-like II"/>
    <property type="match status" value="1"/>
</dbReference>
<evidence type="ECO:0000259" key="7">
    <source>
        <dbReference type="PROSITE" id="PS50949"/>
    </source>
</evidence>
<evidence type="ECO:0000256" key="5">
    <source>
        <dbReference type="ARBA" id="ARBA00023125"/>
    </source>
</evidence>
<dbReference type="EMBL" id="CP009285">
    <property type="protein sequence ID" value="AIQ57562.1"/>
    <property type="molecule type" value="Genomic_DNA"/>
</dbReference>
<evidence type="ECO:0000256" key="1">
    <source>
        <dbReference type="ARBA" id="ARBA00008520"/>
    </source>
</evidence>
<sequence length="475" mass="53868">MNNKSGRQSFRERLDYMVSKLRTDILSGILQPGAYLPAESLLAKQFELSNKSVRRGLDILVQEGLIQKIDRVGSVVMESVRERIRIHFGCSSSLTKDFKLDDLIAEFHRLHPGIHVLPLALNDFDHVNSALELMNNGMLDVLSLNSTQFQEMAESGSAELLETLEPDPGLYPITSEAFLHEGQLFAYPISFSPVVLCYNKAHFREADLPEPDSYWTWDDLIESARQLSEKRGRHAVYFVPASENRYSVFLLQSGIRIMGDGGHHPTLSPETANSLDIYSKLVNNHQIFPKYLAGNHEDETISLFVQEQVSMILATYYNLNEFKDLSLDYDLAPLPTLKAKDPQKTLLVTIGAAVVGNSRQKEAARQFVSFLASAEAQRMIRERSVSIPARKRIAEMPVDDHLNRPSRYLMYRELFPTFSYLRDLGLPIAVLQSFRKLLNAYWSRMINETSLYEEMGRLIAEENRGKAEGATNTST</sequence>
<dbReference type="PANTHER" id="PTHR30061:SF50">
    <property type="entry name" value="MALTOSE_MALTODEXTRIN-BINDING PERIPLASMIC PROTEIN"/>
    <property type="match status" value="1"/>
</dbReference>
<dbReference type="GO" id="GO:0003700">
    <property type="term" value="F:DNA-binding transcription factor activity"/>
    <property type="evidence" value="ECO:0007669"/>
    <property type="project" value="InterPro"/>
</dbReference>
<keyword evidence="2" id="KW-0813">Transport</keyword>
<evidence type="ECO:0000256" key="2">
    <source>
        <dbReference type="ARBA" id="ARBA00022448"/>
    </source>
</evidence>
<dbReference type="SUPFAM" id="SSF46785">
    <property type="entry name" value="Winged helix' DNA-binding domain"/>
    <property type="match status" value="1"/>
</dbReference>
<dbReference type="GO" id="GO:0015768">
    <property type="term" value="P:maltose transport"/>
    <property type="evidence" value="ECO:0007669"/>
    <property type="project" value="TreeGrafter"/>
</dbReference>
<dbReference type="OrthoDB" id="2374506at2"/>
<accession>A0A089L9R9</accession>